<evidence type="ECO:0000259" key="2">
    <source>
        <dbReference type="Pfam" id="PF17765"/>
    </source>
</evidence>
<dbReference type="RefSeq" id="WP_346148907.1">
    <property type="nucleotide sequence ID" value="NZ_BAAAUA010000059.1"/>
</dbReference>
<gene>
    <name evidence="3" type="ORF">ACFPZF_37705</name>
</gene>
<accession>A0ABW0VR74</accession>
<protein>
    <submittedName>
        <fullName evidence="3">Helix-turn-helix domain-containing protein</fullName>
    </submittedName>
</protein>
<feature type="compositionally biased region" description="Low complexity" evidence="1">
    <location>
        <begin position="270"/>
        <end position="280"/>
    </location>
</feature>
<dbReference type="CDD" id="cd00093">
    <property type="entry name" value="HTH_XRE"/>
    <property type="match status" value="1"/>
</dbReference>
<dbReference type="EMBL" id="JBHSOC010000129">
    <property type="protein sequence ID" value="MFC5647066.1"/>
    <property type="molecule type" value="Genomic_DNA"/>
</dbReference>
<dbReference type="Gene3D" id="3.30.450.180">
    <property type="match status" value="1"/>
</dbReference>
<evidence type="ECO:0000313" key="3">
    <source>
        <dbReference type="EMBL" id="MFC5647066.1"/>
    </source>
</evidence>
<keyword evidence="4" id="KW-1185">Reference proteome</keyword>
<dbReference type="InterPro" id="IPR010982">
    <property type="entry name" value="Lambda_DNA-bd_dom_sf"/>
</dbReference>
<dbReference type="Pfam" id="PF13560">
    <property type="entry name" value="HTH_31"/>
    <property type="match status" value="1"/>
</dbReference>
<organism evidence="3 4">
    <name type="scientific">Kitasatospora cinereorecta</name>
    <dbReference type="NCBI Taxonomy" id="285560"/>
    <lineage>
        <taxon>Bacteria</taxon>
        <taxon>Bacillati</taxon>
        <taxon>Actinomycetota</taxon>
        <taxon>Actinomycetes</taxon>
        <taxon>Kitasatosporales</taxon>
        <taxon>Streptomycetaceae</taxon>
        <taxon>Kitasatospora</taxon>
    </lineage>
</organism>
<name>A0ABW0VR74_9ACTN</name>
<feature type="domain" description="MmyB-like transcription regulator ligand binding" evidence="2">
    <location>
        <begin position="115"/>
        <end position="213"/>
    </location>
</feature>
<dbReference type="Proteomes" id="UP001596066">
    <property type="component" value="Unassembled WGS sequence"/>
</dbReference>
<feature type="region of interest" description="Disordered" evidence="1">
    <location>
        <begin position="270"/>
        <end position="292"/>
    </location>
</feature>
<reference evidence="4" key="1">
    <citation type="journal article" date="2019" name="Int. J. Syst. Evol. Microbiol.">
        <title>The Global Catalogue of Microorganisms (GCM) 10K type strain sequencing project: providing services to taxonomists for standard genome sequencing and annotation.</title>
        <authorList>
            <consortium name="The Broad Institute Genomics Platform"/>
            <consortium name="The Broad Institute Genome Sequencing Center for Infectious Disease"/>
            <person name="Wu L."/>
            <person name="Ma J."/>
        </authorList>
    </citation>
    <scope>NUCLEOTIDE SEQUENCE [LARGE SCALE GENOMIC DNA]</scope>
    <source>
        <strain evidence="4">CGMCC 4.1622</strain>
    </source>
</reference>
<proteinExistence type="predicted"/>
<dbReference type="PANTHER" id="PTHR35010">
    <property type="entry name" value="BLL4672 PROTEIN-RELATED"/>
    <property type="match status" value="1"/>
</dbReference>
<dbReference type="Pfam" id="PF17765">
    <property type="entry name" value="MLTR_LBD"/>
    <property type="match status" value="1"/>
</dbReference>
<sequence>MVADAASLRTLVTTKRGQILPEEVGFPRRAPGARGRPSIGLTQEQVDELTHRSPGTCKRLEGGRLRNPADDYLEQLAHLLRFTEQEWQALWLFLFAHQPPRMLCPTAGHRVHGGWSKVLRNLNMPGYITDQGWNVIAQNEQYVQIFRNRTAPANTMRWMLLSEDGRRFLQDWDTAWAPLVIPQLRAAVAAFPLNTTLQELDRDVRRDPVTGRMYTDSKEAYLNPDGDVRRIFYHGLGRVVWVQINTAEPGGAPGTRLMILNLQTALSLRCPRPSPSDRSSGAQIHGPAGIGPTMPVSSLPHYECSNHFHQFAVAL</sequence>
<comment type="caution">
    <text evidence="3">The sequence shown here is derived from an EMBL/GenBank/DDBJ whole genome shotgun (WGS) entry which is preliminary data.</text>
</comment>
<dbReference type="Gene3D" id="1.10.260.40">
    <property type="entry name" value="lambda repressor-like DNA-binding domains"/>
    <property type="match status" value="1"/>
</dbReference>
<dbReference type="InterPro" id="IPR041413">
    <property type="entry name" value="MLTR_LBD"/>
</dbReference>
<dbReference type="PANTHER" id="PTHR35010:SF2">
    <property type="entry name" value="BLL4672 PROTEIN"/>
    <property type="match status" value="1"/>
</dbReference>
<evidence type="ECO:0000313" key="4">
    <source>
        <dbReference type="Proteomes" id="UP001596066"/>
    </source>
</evidence>
<evidence type="ECO:0000256" key="1">
    <source>
        <dbReference type="SAM" id="MobiDB-lite"/>
    </source>
</evidence>
<dbReference type="InterPro" id="IPR001387">
    <property type="entry name" value="Cro/C1-type_HTH"/>
</dbReference>